<organism evidence="2 3">
    <name type="scientific">Lichenifustis flavocetrariae</name>
    <dbReference type="NCBI Taxonomy" id="2949735"/>
    <lineage>
        <taxon>Bacteria</taxon>
        <taxon>Pseudomonadati</taxon>
        <taxon>Pseudomonadota</taxon>
        <taxon>Alphaproteobacteria</taxon>
        <taxon>Hyphomicrobiales</taxon>
        <taxon>Lichenihabitantaceae</taxon>
        <taxon>Lichenifustis</taxon>
    </lineage>
</organism>
<keyword evidence="2" id="KW-0012">Acyltransferase</keyword>
<keyword evidence="3" id="KW-1185">Reference proteome</keyword>
<proteinExistence type="predicted"/>
<protein>
    <submittedName>
        <fullName evidence="2">GNAT family N-acetyltransferase</fullName>
        <ecNumber evidence="2">2.3.1.-</ecNumber>
    </submittedName>
</protein>
<dbReference type="InterPro" id="IPR000182">
    <property type="entry name" value="GNAT_dom"/>
</dbReference>
<dbReference type="InterPro" id="IPR016181">
    <property type="entry name" value="Acyl_CoA_acyltransferase"/>
</dbReference>
<accession>A0AA41Z051</accession>
<dbReference type="Gene3D" id="3.40.630.30">
    <property type="match status" value="1"/>
</dbReference>
<reference evidence="2" key="1">
    <citation type="submission" date="2022-05" db="EMBL/GenBank/DDBJ databases">
        <authorList>
            <person name="Pankratov T."/>
        </authorList>
    </citation>
    <scope>NUCLEOTIDE SEQUENCE</scope>
    <source>
        <strain evidence="2">BP6-180914</strain>
    </source>
</reference>
<gene>
    <name evidence="2" type="ORF">M8523_02455</name>
</gene>
<keyword evidence="2" id="KW-0808">Transferase</keyword>
<dbReference type="SUPFAM" id="SSF55729">
    <property type="entry name" value="Acyl-CoA N-acyltransferases (Nat)"/>
    <property type="match status" value="1"/>
</dbReference>
<dbReference type="GO" id="GO:0016747">
    <property type="term" value="F:acyltransferase activity, transferring groups other than amino-acyl groups"/>
    <property type="evidence" value="ECO:0007669"/>
    <property type="project" value="InterPro"/>
</dbReference>
<evidence type="ECO:0000259" key="1">
    <source>
        <dbReference type="PROSITE" id="PS51186"/>
    </source>
</evidence>
<dbReference type="AlphaFoldDB" id="A0AA41Z051"/>
<dbReference type="PROSITE" id="PS51186">
    <property type="entry name" value="GNAT"/>
    <property type="match status" value="1"/>
</dbReference>
<name>A0AA41Z051_9HYPH</name>
<evidence type="ECO:0000313" key="2">
    <source>
        <dbReference type="EMBL" id="MCW6506882.1"/>
    </source>
</evidence>
<sequence>MTLSIREADDRDFAAMVDVWAEAWTALLPHIDFDARRPWFTQYLGTLRQEGAILLAAFDAADRVQGFVTVDPGKQEVDQLVTALAVQRRGVGRQLLHLAKERSPVGLSLTVNVMNTRALGLYLSEGFVVVGDGVSSRSGLPVHHMRWTGSEGHALV</sequence>
<comment type="caution">
    <text evidence="2">The sequence shown here is derived from an EMBL/GenBank/DDBJ whole genome shotgun (WGS) entry which is preliminary data.</text>
</comment>
<dbReference type="RefSeq" id="WP_282583221.1">
    <property type="nucleotide sequence ID" value="NZ_JAMOIM010000001.1"/>
</dbReference>
<dbReference type="EC" id="2.3.1.-" evidence="2"/>
<dbReference type="Pfam" id="PF13673">
    <property type="entry name" value="Acetyltransf_10"/>
    <property type="match status" value="1"/>
</dbReference>
<evidence type="ECO:0000313" key="3">
    <source>
        <dbReference type="Proteomes" id="UP001165667"/>
    </source>
</evidence>
<feature type="domain" description="N-acetyltransferase" evidence="1">
    <location>
        <begin position="3"/>
        <end position="156"/>
    </location>
</feature>
<dbReference type="Proteomes" id="UP001165667">
    <property type="component" value="Unassembled WGS sequence"/>
</dbReference>
<dbReference type="EMBL" id="JAMOIM010000001">
    <property type="protein sequence ID" value="MCW6506882.1"/>
    <property type="molecule type" value="Genomic_DNA"/>
</dbReference>